<evidence type="ECO:0000313" key="1">
    <source>
        <dbReference type="EMBL" id="CAA7600291.1"/>
    </source>
</evidence>
<dbReference type="Proteomes" id="UP000836597">
    <property type="component" value="Chromosome"/>
</dbReference>
<evidence type="ECO:0000313" key="2">
    <source>
        <dbReference type="EMBL" id="CEJ06067.1"/>
    </source>
</evidence>
<organism evidence="1">
    <name type="scientific">Acididesulfobacillus acetoxydans</name>
    <dbReference type="NCBI Taxonomy" id="1561005"/>
    <lineage>
        <taxon>Bacteria</taxon>
        <taxon>Bacillati</taxon>
        <taxon>Bacillota</taxon>
        <taxon>Clostridia</taxon>
        <taxon>Eubacteriales</taxon>
        <taxon>Peptococcaceae</taxon>
        <taxon>Acididesulfobacillus</taxon>
    </lineage>
</organism>
<dbReference type="Proteomes" id="UP001071230">
    <property type="component" value="Unassembled WGS sequence"/>
</dbReference>
<keyword evidence="3" id="KW-1185">Reference proteome</keyword>
<dbReference type="KEGG" id="aacx:DEACI_0943"/>
<dbReference type="RefSeq" id="WP_240983985.1">
    <property type="nucleotide sequence ID" value="NZ_CDGJ01000015.1"/>
</dbReference>
<gene>
    <name evidence="2" type="ORF">DEACI_0513</name>
    <name evidence="1" type="ORF">DEACI_0943</name>
</gene>
<reference evidence="1" key="2">
    <citation type="submission" date="2020-01" db="EMBL/GenBank/DDBJ databases">
        <authorList>
            <person name="Hornung B."/>
        </authorList>
    </citation>
    <scope>NUCLEOTIDE SEQUENCE</scope>
    <source>
        <strain evidence="1">PacBioINE</strain>
    </source>
</reference>
<dbReference type="EMBL" id="LR746496">
    <property type="protein sequence ID" value="CAA7600291.1"/>
    <property type="molecule type" value="Genomic_DNA"/>
</dbReference>
<reference evidence="2" key="1">
    <citation type="submission" date="2014-11" db="EMBL/GenBank/DDBJ databases">
        <authorList>
            <person name="Hornung B.V."/>
        </authorList>
    </citation>
    <scope>NUCLEOTIDE SEQUENCE</scope>
    <source>
        <strain evidence="2">INE</strain>
    </source>
</reference>
<dbReference type="EMBL" id="CDGJ01000015">
    <property type="protein sequence ID" value="CEJ06067.1"/>
    <property type="molecule type" value="Genomic_DNA"/>
</dbReference>
<dbReference type="AlphaFoldDB" id="A0A8S0WWH6"/>
<name>A0A8S0WWH6_9FIRM</name>
<evidence type="ECO:0000313" key="3">
    <source>
        <dbReference type="Proteomes" id="UP001071230"/>
    </source>
</evidence>
<proteinExistence type="predicted"/>
<accession>A0A8S0WWH6</accession>
<protein>
    <submittedName>
        <fullName evidence="1">Uncharacterized protein</fullName>
    </submittedName>
</protein>
<sequence length="92" mass="10653">MVENFWPSDYGFDSLEEMKDASTSVIYDHGVNYYVTQTPKGWLAWIDQDPQEPLGLFESFRIAQMFLVAAFEEAAKRQIPIRLVSEMRGTLE</sequence>